<dbReference type="CDD" id="cd04179">
    <property type="entry name" value="DPM_DPG-synthase_like"/>
    <property type="match status" value="1"/>
</dbReference>
<proteinExistence type="predicted"/>
<name>A0A1M6BC19_9BACE</name>
<dbReference type="InterPro" id="IPR029044">
    <property type="entry name" value="Nucleotide-diphossugar_trans"/>
</dbReference>
<dbReference type="EMBL" id="FQZN01000002">
    <property type="protein sequence ID" value="SHI46118.1"/>
    <property type="molecule type" value="Genomic_DNA"/>
</dbReference>
<dbReference type="eggNOG" id="COG3216">
    <property type="taxonomic scope" value="Bacteria"/>
</dbReference>
<dbReference type="PANTHER" id="PTHR10859:SF91">
    <property type="entry name" value="DOLICHYL-PHOSPHATE BETA-GLUCOSYLTRANSFERASE"/>
    <property type="match status" value="1"/>
</dbReference>
<evidence type="ECO:0000259" key="3">
    <source>
        <dbReference type="Pfam" id="PF09835"/>
    </source>
</evidence>
<dbReference type="InterPro" id="IPR001173">
    <property type="entry name" value="Glyco_trans_2-like"/>
</dbReference>
<evidence type="ECO:0000313" key="5">
    <source>
        <dbReference type="Proteomes" id="UP000184192"/>
    </source>
</evidence>
<accession>A0A1M6BC19</accession>
<dbReference type="InterPro" id="IPR018639">
    <property type="entry name" value="DUF2062"/>
</dbReference>
<dbReference type="GO" id="GO:0016740">
    <property type="term" value="F:transferase activity"/>
    <property type="evidence" value="ECO:0007669"/>
    <property type="project" value="UniProtKB-KW"/>
</dbReference>
<dbReference type="Pfam" id="PF09835">
    <property type="entry name" value="DUF2062"/>
    <property type="match status" value="1"/>
</dbReference>
<feature type="domain" description="DUF2062" evidence="3">
    <location>
        <begin position="268"/>
        <end position="392"/>
    </location>
</feature>
<feature type="transmembrane region" description="Helical" evidence="1">
    <location>
        <begin position="312"/>
        <end position="334"/>
    </location>
</feature>
<dbReference type="RefSeq" id="WP_073312645.1">
    <property type="nucleotide sequence ID" value="NZ_FQZN01000002.1"/>
</dbReference>
<dbReference type="Pfam" id="PF00535">
    <property type="entry name" value="Glycos_transf_2"/>
    <property type="match status" value="1"/>
</dbReference>
<keyword evidence="1" id="KW-0812">Transmembrane</keyword>
<organism evidence="4 5">
    <name type="scientific">Bacteroides stercorirosoris</name>
    <dbReference type="NCBI Taxonomy" id="871324"/>
    <lineage>
        <taxon>Bacteria</taxon>
        <taxon>Pseudomonadati</taxon>
        <taxon>Bacteroidota</taxon>
        <taxon>Bacteroidia</taxon>
        <taxon>Bacteroidales</taxon>
        <taxon>Bacteroidaceae</taxon>
        <taxon>Bacteroides</taxon>
    </lineage>
</organism>
<keyword evidence="1" id="KW-0472">Membrane</keyword>
<evidence type="ECO:0000313" key="4">
    <source>
        <dbReference type="EMBL" id="SHI46118.1"/>
    </source>
</evidence>
<reference evidence="5" key="1">
    <citation type="submission" date="2016-11" db="EMBL/GenBank/DDBJ databases">
        <authorList>
            <person name="Varghese N."/>
            <person name="Submissions S."/>
        </authorList>
    </citation>
    <scope>NUCLEOTIDE SEQUENCE [LARGE SCALE GENOMIC DNA]</scope>
    <source>
        <strain evidence="5">DSM 26884</strain>
    </source>
</reference>
<dbReference type="Proteomes" id="UP000184192">
    <property type="component" value="Unassembled WGS sequence"/>
</dbReference>
<evidence type="ECO:0000256" key="1">
    <source>
        <dbReference type="SAM" id="Phobius"/>
    </source>
</evidence>
<dbReference type="Gene3D" id="3.90.550.10">
    <property type="entry name" value="Spore Coat Polysaccharide Biosynthesis Protein SpsA, Chain A"/>
    <property type="match status" value="1"/>
</dbReference>
<evidence type="ECO:0000259" key="2">
    <source>
        <dbReference type="Pfam" id="PF00535"/>
    </source>
</evidence>
<dbReference type="GO" id="GO:0006487">
    <property type="term" value="P:protein N-linked glycosylation"/>
    <property type="evidence" value="ECO:0007669"/>
    <property type="project" value="TreeGrafter"/>
</dbReference>
<feature type="transmembrane region" description="Helical" evidence="1">
    <location>
        <begin position="364"/>
        <end position="390"/>
    </location>
</feature>
<keyword evidence="1" id="KW-1133">Transmembrane helix</keyword>
<keyword evidence="4" id="KW-0808">Transferase</keyword>
<feature type="transmembrane region" description="Helical" evidence="1">
    <location>
        <begin position="279"/>
        <end position="305"/>
    </location>
</feature>
<dbReference type="SUPFAM" id="SSF53448">
    <property type="entry name" value="Nucleotide-diphospho-sugar transferases"/>
    <property type="match status" value="1"/>
</dbReference>
<gene>
    <name evidence="4" type="ORF">SAMN05444350_102280</name>
</gene>
<feature type="domain" description="Glycosyltransferase 2-like" evidence="2">
    <location>
        <begin position="20"/>
        <end position="139"/>
    </location>
</feature>
<keyword evidence="5" id="KW-1185">Reference proteome</keyword>
<protein>
    <submittedName>
        <fullName evidence="4">Glycosyltransferase involved in cell wall bisynthesis</fullName>
    </submittedName>
</protein>
<dbReference type="AlphaFoldDB" id="A0A1M6BC19"/>
<dbReference type="eggNOG" id="COG1216">
    <property type="taxonomic scope" value="Bacteria"/>
</dbReference>
<dbReference type="GeneID" id="92710815"/>
<sequence>MEERNTEQWHEKAGQLGIVVIIPTYNNGKTLAAVIEDVLLYTKDIIIVNDGSTDNTPAILKNYPKLHIITHPSNKGKGTALKNGLKQAKASGYRYAITIDSDGQHFASDIPLFIEEIEKEPDVLLVGARNLTSDNMPGKNTFANKFSNFWFKLETGIQLQDTQSGYRLYPLHKINVQRFYYTAKYEFELEALVFAAWGGTTVRNIPIHVYYPPQEERVSHFRPFRDFTRISILNTLLVLITFLWIYPRNFFRKLTWNNCRKFFHTHITHSSESNLKITYAIMLGFFMGIVPIWGYQMLATLFLAHLLRLNKVIAIVAANISIPPMIPFLLYGSYLTGCKVLGRSVELHLTDISFENVKSVLEQYLIGSVIFATACSILAGIIAISLLTIYRRSGTT</sequence>
<feature type="transmembrane region" description="Helical" evidence="1">
    <location>
        <begin position="227"/>
        <end position="246"/>
    </location>
</feature>
<dbReference type="PANTHER" id="PTHR10859">
    <property type="entry name" value="GLYCOSYL TRANSFERASE"/>
    <property type="match status" value="1"/>
</dbReference>